<evidence type="ECO:0000256" key="1">
    <source>
        <dbReference type="SAM" id="SignalP"/>
    </source>
</evidence>
<proteinExistence type="predicted"/>
<organism evidence="2 3">
    <name type="scientific">Caenorhabditis angaria</name>
    <dbReference type="NCBI Taxonomy" id="860376"/>
    <lineage>
        <taxon>Eukaryota</taxon>
        <taxon>Metazoa</taxon>
        <taxon>Ecdysozoa</taxon>
        <taxon>Nematoda</taxon>
        <taxon>Chromadorea</taxon>
        <taxon>Rhabditida</taxon>
        <taxon>Rhabditina</taxon>
        <taxon>Rhabditomorpha</taxon>
        <taxon>Rhabditoidea</taxon>
        <taxon>Rhabditidae</taxon>
        <taxon>Peloderinae</taxon>
        <taxon>Caenorhabditis</taxon>
    </lineage>
</organism>
<dbReference type="EMBL" id="CANHGI010000002">
    <property type="protein sequence ID" value="CAI5443074.1"/>
    <property type="molecule type" value="Genomic_DNA"/>
</dbReference>
<comment type="caution">
    <text evidence="2">The sequence shown here is derived from an EMBL/GenBank/DDBJ whole genome shotgun (WGS) entry which is preliminary data.</text>
</comment>
<dbReference type="Proteomes" id="UP001152747">
    <property type="component" value="Unassembled WGS sequence"/>
</dbReference>
<feature type="chain" id="PRO_5040272950" evidence="1">
    <location>
        <begin position="21"/>
        <end position="152"/>
    </location>
</feature>
<name>A0A9P1ID75_9PELO</name>
<accession>A0A9P1ID75</accession>
<gene>
    <name evidence="2" type="ORF">CAMP_LOCUS5711</name>
</gene>
<dbReference type="AlphaFoldDB" id="A0A9P1ID75"/>
<keyword evidence="3" id="KW-1185">Reference proteome</keyword>
<reference evidence="2" key="1">
    <citation type="submission" date="2022-11" db="EMBL/GenBank/DDBJ databases">
        <authorList>
            <person name="Kikuchi T."/>
        </authorList>
    </citation>
    <scope>NUCLEOTIDE SEQUENCE</scope>
    <source>
        <strain evidence="2">PS1010</strain>
    </source>
</reference>
<keyword evidence="1" id="KW-0732">Signal</keyword>
<evidence type="ECO:0000313" key="2">
    <source>
        <dbReference type="EMBL" id="CAI5443074.1"/>
    </source>
</evidence>
<feature type="signal peptide" evidence="1">
    <location>
        <begin position="1"/>
        <end position="20"/>
    </location>
</feature>
<protein>
    <submittedName>
        <fullName evidence="2">Uncharacterized protein</fullName>
    </submittedName>
</protein>
<evidence type="ECO:0000313" key="3">
    <source>
        <dbReference type="Proteomes" id="UP001152747"/>
    </source>
</evidence>
<sequence length="152" mass="17655">MKFLIIFLIAVVSLTPTICANEITAEQLKIAHEFAKIFIESYIPMYIRMNLREKLIKSIFDPPIMNKFKFKDCEGNEYNLDEFVDNYLLAGKLGDNVTIDEKGYVGRYNRQGHDFFPTYSTRFRTSLRSYNVMITLSIATSNLQFYTISANC</sequence>